<dbReference type="CDD" id="cd00331">
    <property type="entry name" value="IGPS"/>
    <property type="match status" value="1"/>
</dbReference>
<evidence type="ECO:0000313" key="11">
    <source>
        <dbReference type="EMBL" id="SPC33943.1"/>
    </source>
</evidence>
<organism evidence="11 12">
    <name type="scientific">Candidatus Nitrosocaldus cavascurensis</name>
    <dbReference type="NCBI Taxonomy" id="2058097"/>
    <lineage>
        <taxon>Archaea</taxon>
        <taxon>Nitrososphaerota</taxon>
        <taxon>Nitrososphaeria</taxon>
        <taxon>Candidatus Nitrosocaldales</taxon>
        <taxon>Candidatus Nitrosocaldaceae</taxon>
        <taxon>Candidatus Nitrosocaldus</taxon>
    </lineage>
</organism>
<keyword evidence="3 8" id="KW-0028">Amino-acid biosynthesis</keyword>
<accession>A0A2K5AQL9</accession>
<dbReference type="InterPro" id="IPR013798">
    <property type="entry name" value="Indole-3-glycerol_P_synth_dom"/>
</dbReference>
<evidence type="ECO:0000256" key="9">
    <source>
        <dbReference type="SAM" id="MobiDB-lite"/>
    </source>
</evidence>
<feature type="domain" description="Indole-3-glycerol phosphate synthase" evidence="10">
    <location>
        <begin position="35"/>
        <end position="284"/>
    </location>
</feature>
<dbReference type="PANTHER" id="PTHR22854:SF2">
    <property type="entry name" value="INDOLE-3-GLYCEROL-PHOSPHATE SYNTHASE"/>
    <property type="match status" value="1"/>
</dbReference>
<dbReference type="GO" id="GO:0004425">
    <property type="term" value="F:indole-3-glycerol-phosphate synthase activity"/>
    <property type="evidence" value="ECO:0007669"/>
    <property type="project" value="UniProtKB-UniRule"/>
</dbReference>
<dbReference type="UniPathway" id="UPA00035">
    <property type="reaction ID" value="UER00043"/>
</dbReference>
<sequence length="287" mass="32002">MWMKGKRMDGGEGGIEEKEEEEHGYLERLVDAARSAVRSGHYEFGFTIHHRIISMRDAILSCKRSGKNAIIAEVKFASPSMGRIRDYTSPQTLARDMVDAGAMALSVLTQPNYFNGSIEYLMNVRVAVDVPLLMKDIIVSREQVDAAYRAGADCILLISSIYTEGLADDTLERMIDRAHAYGLEVILEVHDEDEFDQALKSTADIIGINNRDLKSMNVDVSNTARILAKHDNNNKATTNKPIISESGISSVEHIRYLKQYKVDAFLIGTSIMASDNIKNKVRELVMA</sequence>
<dbReference type="KEGG" id="ncv:NCAV_0762"/>
<dbReference type="HAMAP" id="MF_00134_A">
    <property type="entry name" value="IGPS_A"/>
    <property type="match status" value="1"/>
</dbReference>
<dbReference type="InterPro" id="IPR013785">
    <property type="entry name" value="Aldolase_TIM"/>
</dbReference>
<evidence type="ECO:0000259" key="10">
    <source>
        <dbReference type="Pfam" id="PF00218"/>
    </source>
</evidence>
<keyword evidence="12" id="KW-1185">Reference proteome</keyword>
<dbReference type="EC" id="4.1.1.48" evidence="8"/>
<comment type="catalytic activity">
    <reaction evidence="1 8">
        <text>1-(2-carboxyphenylamino)-1-deoxy-D-ribulose 5-phosphate + H(+) = (1S,2R)-1-C-(indol-3-yl)glycerol 3-phosphate + CO2 + H2O</text>
        <dbReference type="Rhea" id="RHEA:23476"/>
        <dbReference type="ChEBI" id="CHEBI:15377"/>
        <dbReference type="ChEBI" id="CHEBI:15378"/>
        <dbReference type="ChEBI" id="CHEBI:16526"/>
        <dbReference type="ChEBI" id="CHEBI:58613"/>
        <dbReference type="ChEBI" id="CHEBI:58866"/>
        <dbReference type="EC" id="4.1.1.48"/>
    </reaction>
</comment>
<dbReference type="GO" id="GO:0004640">
    <property type="term" value="F:phosphoribosylanthranilate isomerase activity"/>
    <property type="evidence" value="ECO:0007669"/>
    <property type="project" value="TreeGrafter"/>
</dbReference>
<protein>
    <recommendedName>
        <fullName evidence="8">Indole-3-glycerol phosphate synthase</fullName>
        <shortName evidence="8">IGPS</shortName>
        <ecNumber evidence="8">4.1.1.48</ecNumber>
    </recommendedName>
</protein>
<keyword evidence="5 8" id="KW-0822">Tryptophan biosynthesis</keyword>
<feature type="compositionally biased region" description="Basic and acidic residues" evidence="9">
    <location>
        <begin position="1"/>
        <end position="10"/>
    </location>
</feature>
<comment type="pathway">
    <text evidence="2 8">Amino-acid biosynthesis; L-tryptophan biosynthesis; L-tryptophan from chorismate: step 4/5.</text>
</comment>
<keyword evidence="4 8" id="KW-0210">Decarboxylase</keyword>
<evidence type="ECO:0000256" key="1">
    <source>
        <dbReference type="ARBA" id="ARBA00001633"/>
    </source>
</evidence>
<name>A0A2K5AQL9_9ARCH</name>
<reference evidence="12" key="1">
    <citation type="submission" date="2018-01" db="EMBL/GenBank/DDBJ databases">
        <authorList>
            <person name="Kerou L M."/>
        </authorList>
    </citation>
    <scope>NUCLEOTIDE SEQUENCE [LARGE SCALE GENOMIC DNA]</scope>
    <source>
        <strain evidence="12">SCU2</strain>
    </source>
</reference>
<dbReference type="InterPro" id="IPR045186">
    <property type="entry name" value="Indole-3-glycerol_P_synth"/>
</dbReference>
<keyword evidence="6 8" id="KW-0057">Aromatic amino acid biosynthesis</keyword>
<evidence type="ECO:0000256" key="6">
    <source>
        <dbReference type="ARBA" id="ARBA00023141"/>
    </source>
</evidence>
<evidence type="ECO:0000256" key="7">
    <source>
        <dbReference type="ARBA" id="ARBA00023239"/>
    </source>
</evidence>
<evidence type="ECO:0000313" key="12">
    <source>
        <dbReference type="Proteomes" id="UP000236248"/>
    </source>
</evidence>
<dbReference type="GO" id="GO:0000162">
    <property type="term" value="P:L-tryptophan biosynthetic process"/>
    <property type="evidence" value="ECO:0007669"/>
    <property type="project" value="UniProtKB-UniRule"/>
</dbReference>
<dbReference type="Pfam" id="PF00218">
    <property type="entry name" value="IGPS"/>
    <property type="match status" value="1"/>
</dbReference>
<dbReference type="Proteomes" id="UP000236248">
    <property type="component" value="Chromosome NCAV"/>
</dbReference>
<gene>
    <name evidence="8" type="primary">trpC</name>
    <name evidence="11" type="ORF">NCAV_0762</name>
</gene>
<dbReference type="PANTHER" id="PTHR22854">
    <property type="entry name" value="TRYPTOPHAN BIOSYNTHESIS PROTEIN"/>
    <property type="match status" value="1"/>
</dbReference>
<keyword evidence="7 8" id="KW-0456">Lyase</keyword>
<dbReference type="Gene3D" id="3.20.20.70">
    <property type="entry name" value="Aldolase class I"/>
    <property type="match status" value="1"/>
</dbReference>
<proteinExistence type="inferred from homology"/>
<evidence type="ECO:0000256" key="3">
    <source>
        <dbReference type="ARBA" id="ARBA00022605"/>
    </source>
</evidence>
<comment type="similarity">
    <text evidence="8">Belongs to the TrpC family.</text>
</comment>
<evidence type="ECO:0000256" key="4">
    <source>
        <dbReference type="ARBA" id="ARBA00022793"/>
    </source>
</evidence>
<dbReference type="EMBL" id="LT981265">
    <property type="protein sequence ID" value="SPC33943.1"/>
    <property type="molecule type" value="Genomic_DNA"/>
</dbReference>
<feature type="region of interest" description="Disordered" evidence="9">
    <location>
        <begin position="1"/>
        <end position="20"/>
    </location>
</feature>
<evidence type="ECO:0000256" key="8">
    <source>
        <dbReference type="HAMAP-Rule" id="MF_00134"/>
    </source>
</evidence>
<dbReference type="SUPFAM" id="SSF51366">
    <property type="entry name" value="Ribulose-phoshate binding barrel"/>
    <property type="match status" value="1"/>
</dbReference>
<dbReference type="InterPro" id="IPR011060">
    <property type="entry name" value="RibuloseP-bd_barrel"/>
</dbReference>
<dbReference type="AlphaFoldDB" id="A0A2K5AQL9"/>
<evidence type="ECO:0000256" key="2">
    <source>
        <dbReference type="ARBA" id="ARBA00004696"/>
    </source>
</evidence>
<evidence type="ECO:0000256" key="5">
    <source>
        <dbReference type="ARBA" id="ARBA00022822"/>
    </source>
</evidence>